<dbReference type="Proteomes" id="UP000663525">
    <property type="component" value="Chromosome"/>
</dbReference>
<protein>
    <submittedName>
        <fullName evidence="3">Glycosyltransferase</fullName>
    </submittedName>
</protein>
<sequence>MASEEPIRITYLINTLGVGGAERGMARLFSGLSPNRFDVTVIGLATRGGGIVDLLPDHVTVIDLGMDSPRDATRLWTVWRELSGTDVLVTSLYHATQVGRVLGTLRRVPVILSWQHNERLDSSLRQRLFGLLSTLDTTVLADSEAAVTGAVESGVPPEKVHRVPIAGIDLDEYEPVSHGPRDTVTVGTVGRLAAQKNMHAVLDVAASLQNEPLEFRIAGEGPQRDELEKRIRAESIDNVTLEGFVDSVPHFLSGLDVYFQPSVREGLCVTVVEAMAAGLPVVGSAVGGITETVVPGETGMLEEPSSTDAFVDDILELSTDYEMRATYGTAGRERVAEHYSRERLVKEFLEVVEQNVPNSRI</sequence>
<evidence type="ECO:0000259" key="1">
    <source>
        <dbReference type="Pfam" id="PF00534"/>
    </source>
</evidence>
<dbReference type="PANTHER" id="PTHR45947:SF3">
    <property type="entry name" value="SULFOQUINOVOSYL TRANSFERASE SQD2"/>
    <property type="match status" value="1"/>
</dbReference>
<gene>
    <name evidence="3" type="primary">rfaG4</name>
    <name evidence="3" type="ORF">HSR121_0746</name>
</gene>
<dbReference type="InterPro" id="IPR001296">
    <property type="entry name" value="Glyco_trans_1"/>
</dbReference>
<proteinExistence type="predicted"/>
<dbReference type="Pfam" id="PF00534">
    <property type="entry name" value="Glycos_transf_1"/>
    <property type="match status" value="1"/>
</dbReference>
<dbReference type="InterPro" id="IPR028098">
    <property type="entry name" value="Glyco_trans_4-like_N"/>
</dbReference>
<keyword evidence="3" id="KW-0808">Transferase</keyword>
<dbReference type="Gene3D" id="3.40.50.2000">
    <property type="entry name" value="Glycogen Phosphorylase B"/>
    <property type="match status" value="2"/>
</dbReference>
<evidence type="ECO:0000313" key="3">
    <source>
        <dbReference type="EMBL" id="QSG05100.1"/>
    </source>
</evidence>
<evidence type="ECO:0000313" key="4">
    <source>
        <dbReference type="Proteomes" id="UP000663525"/>
    </source>
</evidence>
<dbReference type="GeneID" id="68854385"/>
<feature type="domain" description="Glycosyl transferase family 1" evidence="1">
    <location>
        <begin position="182"/>
        <end position="334"/>
    </location>
</feature>
<evidence type="ECO:0000259" key="2">
    <source>
        <dbReference type="Pfam" id="PF13579"/>
    </source>
</evidence>
<dbReference type="EMBL" id="CP064787">
    <property type="protein sequence ID" value="QSG05100.1"/>
    <property type="molecule type" value="Genomic_DNA"/>
</dbReference>
<dbReference type="Pfam" id="PF13579">
    <property type="entry name" value="Glyco_trans_4_4"/>
    <property type="match status" value="1"/>
</dbReference>
<dbReference type="AlphaFoldDB" id="A0A897MSJ4"/>
<feature type="domain" description="Glycosyltransferase subfamily 4-like N-terminal" evidence="2">
    <location>
        <begin position="19"/>
        <end position="164"/>
    </location>
</feature>
<dbReference type="PANTHER" id="PTHR45947">
    <property type="entry name" value="SULFOQUINOVOSYL TRANSFERASE SQD2"/>
    <property type="match status" value="1"/>
</dbReference>
<organism evidence="3 4">
    <name type="scientific">Halapricum desulfuricans</name>
    <dbReference type="NCBI Taxonomy" id="2841257"/>
    <lineage>
        <taxon>Archaea</taxon>
        <taxon>Methanobacteriati</taxon>
        <taxon>Methanobacteriota</taxon>
        <taxon>Stenosarchaea group</taxon>
        <taxon>Halobacteria</taxon>
        <taxon>Halobacteriales</taxon>
        <taxon>Haloarculaceae</taxon>
        <taxon>Halapricum</taxon>
    </lineage>
</organism>
<dbReference type="GO" id="GO:0016758">
    <property type="term" value="F:hexosyltransferase activity"/>
    <property type="evidence" value="ECO:0007669"/>
    <property type="project" value="TreeGrafter"/>
</dbReference>
<dbReference type="SUPFAM" id="SSF53756">
    <property type="entry name" value="UDP-Glycosyltransferase/glycogen phosphorylase"/>
    <property type="match status" value="1"/>
</dbReference>
<accession>A0A897MSJ4</accession>
<reference evidence="3" key="1">
    <citation type="submission" date="2020-11" db="EMBL/GenBank/DDBJ databases">
        <title>Carbohydrate-dependent, anaerobic sulfur respiration: A novel catabolism in halophilic archaea.</title>
        <authorList>
            <person name="Sorokin D.Y."/>
            <person name="Messina E."/>
            <person name="Smedile F."/>
            <person name="La Cono V."/>
            <person name="Hallsworth J.E."/>
            <person name="Yakimov M.M."/>
        </authorList>
    </citation>
    <scope>NUCLEOTIDE SEQUENCE</scope>
    <source>
        <strain evidence="3">HSR12-1</strain>
    </source>
</reference>
<name>A0A897MSJ4_9EURY</name>
<dbReference type="InterPro" id="IPR050194">
    <property type="entry name" value="Glycosyltransferase_grp1"/>
</dbReference>
<dbReference type="RefSeq" id="WP_229114757.1">
    <property type="nucleotide sequence ID" value="NZ_CP064787.1"/>
</dbReference>